<proteinExistence type="predicted"/>
<dbReference type="GeneID" id="5892141"/>
<organism evidence="6 7">
    <name type="scientific">Monosiga brevicollis</name>
    <name type="common">Choanoflagellate</name>
    <dbReference type="NCBI Taxonomy" id="81824"/>
    <lineage>
        <taxon>Eukaryota</taxon>
        <taxon>Choanoflagellata</taxon>
        <taxon>Craspedida</taxon>
        <taxon>Salpingoecidae</taxon>
        <taxon>Monosiga</taxon>
    </lineage>
</organism>
<dbReference type="InterPro" id="IPR032675">
    <property type="entry name" value="LRR_dom_sf"/>
</dbReference>
<keyword evidence="1" id="KW-0433">Leucine-rich repeat</keyword>
<dbReference type="GO" id="GO:0051016">
    <property type="term" value="P:barbed-end actin filament capping"/>
    <property type="evidence" value="ECO:0000318"/>
    <property type="project" value="GO_Central"/>
</dbReference>
<dbReference type="RefSeq" id="XP_001746820.1">
    <property type="nucleotide sequence ID" value="XM_001746768.1"/>
</dbReference>
<dbReference type="PANTHER" id="PTHR11977">
    <property type="entry name" value="VILLIN"/>
    <property type="match status" value="1"/>
</dbReference>
<dbReference type="KEGG" id="mbr:MONBRDRAFT_26415"/>
<dbReference type="PROSITE" id="PS51450">
    <property type="entry name" value="LRR"/>
    <property type="match status" value="3"/>
</dbReference>
<dbReference type="GO" id="GO:0005634">
    <property type="term" value="C:nucleus"/>
    <property type="evidence" value="ECO:0000318"/>
    <property type="project" value="GO_Central"/>
</dbReference>
<dbReference type="Proteomes" id="UP000001357">
    <property type="component" value="Unassembled WGS sequence"/>
</dbReference>
<sequence>MAAQKFKSLTIVISKINSSVGKFGFSWCLSLSLCLSVSVSVSLCLSLSLCLCLCLSLSLSVSLSLCLSVSLSLSLCLCFSISQTDQTNSSVSVSLSLSVSLTQFEEAGGRMSGSSDDGAAQAVLAYLRGLDISGTDFSEQTLSNTDIRRLQELRWLKVDKSGIGMVPSAINRLPKLEHLTVTRNEIMSIGPSIAELTNLRIFRASHNQLESEDISSDFHNSLSDLPLSLLARLTDLRTLNLSNNRFKALPQAFRRLAALRTLDLSYNPLEFDRLRRLGSLEHLVRLDLRGTHRGLARLPVELLDLLHLTHLDISDNGFQTFPEVVLHMVQLERLYLADNEIQSLPHDLGNLTKLRVLNLARNQLRGLPGSIARLKSLKRLMVGGNEIAALPEDWLPLEGLEYVDLAHNELESMPASVFLLPKLRVMRLDHNKLRTLPGAVYKATKCLAGLGLTTTGNPGFRMPRRDVIRLKEQHQCYGVDLQQAADVALPSLRSRSRIELSIAAATATDQPPSPTKNINPIKHRSHDDEDESRSQAILEAMRGQSGVTEMRSTAPEVMSVEEEVVSAQAAEAGDDVSTHAHRKARKRWEQRLGAPRVDCRELFGEEIEDHEGITVWRIEDFVPVHIPKHEYGYFYDGDCYIVLSSQLDENKDIVHHIFYWIGEDSTLDKQASAAINSVHLRNFVQALNASQREEQNEESAEFAAVFGGTLEYVAGGTGTGFFATEAPVRRTRLYALLVEGAGIAARPVPCTSSELRAEHVFVLDHDESKTMYLYFGARVTSVQRAKGRLFCQRAVTAEQTGTFVTVEGEDVPAAFAEAMGESVSQVQANITRHTSPAPLHASCKQLCKLHVLRMVHQALELPQVVAAGQNLRREMLSTDAVHILDSYSDLYIWIGRKSARLLRAAGVRVAEALAKVLPRPEHFVLHRVLEGNETIFFKSLFQGWDDVIRQDYRARDIQDIESKALSRMLLSKAGHAPSGRQLGTEFGELATAARQLGHSQVMDTFQPAHVQVDDLFTPRAETVSETRAQDLEDKFLDALETCDVFRFTNDNFVKMPKEESYHFFSGECYLYIVVYWRPVPQAAAEAATKGEDEEEDEFEEEEEEELHSLAFFWQGRDASKRAWMNFNFSELRNKVVQRVRQTKGCNVEIRFERQYQESFQFLSLLGRKGVYHRGTCKQFREDFSPRLYRYHAWQPRVYSRCVEEDVDARLMSLEDCYVLRVPFDPKPDGSPNGGIIYVWLGSQSAEDVQREAMDIGALDLWGENYAVNRVVPGQEPERFFWTTLKMTKPNGVAPCFLACPQLSQARVFSCGAADGYFSVQEISQAYCQDDLEEEKVVVIDGGAETVYLWVGPYASEVVIKLAYFSAREYIRRQPPQRNLDAEKSLVRVQTGQEPFALRQLFQGWAQHLHRGRDLARPLEFLGRVLDADYQRQCYEQMTPGMPSGLYSALQWRGVSGVGQWHACNSYVRLPLF</sequence>
<dbReference type="InterPro" id="IPR001611">
    <property type="entry name" value="Leu-rich_rpt"/>
</dbReference>
<dbReference type="SUPFAM" id="SSF55753">
    <property type="entry name" value="Actin depolymerizing proteins"/>
    <property type="match status" value="5"/>
</dbReference>
<reference evidence="6 7" key="1">
    <citation type="journal article" date="2008" name="Nature">
        <title>The genome of the choanoflagellate Monosiga brevicollis and the origin of metazoans.</title>
        <authorList>
            <consortium name="JGI Sequencing"/>
            <person name="King N."/>
            <person name="Westbrook M.J."/>
            <person name="Young S.L."/>
            <person name="Kuo A."/>
            <person name="Abedin M."/>
            <person name="Chapman J."/>
            <person name="Fairclough S."/>
            <person name="Hellsten U."/>
            <person name="Isogai Y."/>
            <person name="Letunic I."/>
            <person name="Marr M."/>
            <person name="Pincus D."/>
            <person name="Putnam N."/>
            <person name="Rokas A."/>
            <person name="Wright K.J."/>
            <person name="Zuzow R."/>
            <person name="Dirks W."/>
            <person name="Good M."/>
            <person name="Goodstein D."/>
            <person name="Lemons D."/>
            <person name="Li W."/>
            <person name="Lyons J.B."/>
            <person name="Morris A."/>
            <person name="Nichols S."/>
            <person name="Richter D.J."/>
            <person name="Salamov A."/>
            <person name="Bork P."/>
            <person name="Lim W.A."/>
            <person name="Manning G."/>
            <person name="Miller W.T."/>
            <person name="McGinnis W."/>
            <person name="Shapiro H."/>
            <person name="Tjian R."/>
            <person name="Grigoriev I.V."/>
            <person name="Rokhsar D."/>
        </authorList>
    </citation>
    <scope>NUCLEOTIDE SEQUENCE [LARGE SCALE GENOMIC DNA]</scope>
    <source>
        <strain evidence="7">MX1 / ATCC 50154</strain>
    </source>
</reference>
<name>A9V2A9_MONBE</name>
<feature type="region of interest" description="Disordered" evidence="3">
    <location>
        <begin position="507"/>
        <end position="533"/>
    </location>
</feature>
<dbReference type="GO" id="GO:0030239">
    <property type="term" value="P:myofibril assembly"/>
    <property type="evidence" value="ECO:0000318"/>
    <property type="project" value="GO_Central"/>
</dbReference>
<dbReference type="GO" id="GO:0008154">
    <property type="term" value="P:actin polymerization or depolymerization"/>
    <property type="evidence" value="ECO:0000318"/>
    <property type="project" value="GO_Central"/>
</dbReference>
<dbReference type="GO" id="GO:0015629">
    <property type="term" value="C:actin cytoskeleton"/>
    <property type="evidence" value="ECO:0000318"/>
    <property type="project" value="GO_Central"/>
</dbReference>
<dbReference type="STRING" id="81824.A9V2A9"/>
<dbReference type="Gene3D" id="3.40.20.10">
    <property type="entry name" value="Severin"/>
    <property type="match status" value="6"/>
</dbReference>
<dbReference type="GO" id="GO:0005737">
    <property type="term" value="C:cytoplasm"/>
    <property type="evidence" value="ECO:0000318"/>
    <property type="project" value="GO_Central"/>
</dbReference>
<dbReference type="FunCoup" id="A9V2A9">
    <property type="interactions" value="980"/>
</dbReference>
<dbReference type="SMART" id="SM00262">
    <property type="entry name" value="GEL"/>
    <property type="match status" value="4"/>
</dbReference>
<dbReference type="Gene3D" id="3.80.10.10">
    <property type="entry name" value="Ribonuclease Inhibitor"/>
    <property type="match status" value="1"/>
</dbReference>
<evidence type="ECO:0000313" key="7">
    <source>
        <dbReference type="Proteomes" id="UP000001357"/>
    </source>
</evidence>
<dbReference type="SUPFAM" id="SSF52058">
    <property type="entry name" value="L domain-like"/>
    <property type="match status" value="2"/>
</dbReference>
<dbReference type="eggNOG" id="KOG0444">
    <property type="taxonomic scope" value="Eukaryota"/>
</dbReference>
<keyword evidence="2" id="KW-0677">Repeat</keyword>
<feature type="domain" description="Gelsolin-like" evidence="4">
    <location>
        <begin position="866"/>
        <end position="933"/>
    </location>
</feature>
<dbReference type="PANTHER" id="PTHR11977:SF51">
    <property type="entry name" value="PROTEIN FLIGHTLESS-1 HOMOLOG"/>
    <property type="match status" value="1"/>
</dbReference>
<feature type="domain" description="Gelsolin-like" evidence="4">
    <location>
        <begin position="622"/>
        <end position="702"/>
    </location>
</feature>
<dbReference type="SMART" id="SM00369">
    <property type="entry name" value="LRR_TYP"/>
    <property type="match status" value="9"/>
</dbReference>
<dbReference type="GO" id="GO:0051015">
    <property type="term" value="F:actin filament binding"/>
    <property type="evidence" value="ECO:0000318"/>
    <property type="project" value="GO_Central"/>
</dbReference>
<evidence type="ECO:0000313" key="6">
    <source>
        <dbReference type="EMBL" id="EDQ88227.1"/>
    </source>
</evidence>
<evidence type="ECO:0000259" key="5">
    <source>
        <dbReference type="Pfam" id="PF23598"/>
    </source>
</evidence>
<dbReference type="InterPro" id="IPR007123">
    <property type="entry name" value="Gelsolin-like_dom"/>
</dbReference>
<gene>
    <name evidence="6" type="ORF">MONBRDRAFT_26415</name>
</gene>
<dbReference type="InterPro" id="IPR029006">
    <property type="entry name" value="ADF-H/Gelsolin-like_dom_sf"/>
</dbReference>
<dbReference type="OMA" id="SAICKLV"/>
<feature type="compositionally biased region" description="Polar residues" evidence="3">
    <location>
        <begin position="507"/>
        <end position="518"/>
    </location>
</feature>
<evidence type="ECO:0000256" key="2">
    <source>
        <dbReference type="ARBA" id="ARBA00022737"/>
    </source>
</evidence>
<dbReference type="GO" id="GO:0051014">
    <property type="term" value="P:actin filament severing"/>
    <property type="evidence" value="ECO:0000318"/>
    <property type="project" value="GO_Central"/>
</dbReference>
<evidence type="ECO:0000259" key="4">
    <source>
        <dbReference type="Pfam" id="PF00626"/>
    </source>
</evidence>
<dbReference type="InParanoid" id="A9V2A9"/>
<dbReference type="GO" id="GO:0005546">
    <property type="term" value="F:phosphatidylinositol-4,5-bisphosphate binding"/>
    <property type="evidence" value="ECO:0000318"/>
    <property type="project" value="GO_Central"/>
</dbReference>
<dbReference type="Pfam" id="PF13855">
    <property type="entry name" value="LRR_8"/>
    <property type="match status" value="1"/>
</dbReference>
<accession>A9V2A9</accession>
<dbReference type="Pfam" id="PF00626">
    <property type="entry name" value="Gelsolin"/>
    <property type="match status" value="2"/>
</dbReference>
<evidence type="ECO:0000256" key="1">
    <source>
        <dbReference type="ARBA" id="ARBA00022614"/>
    </source>
</evidence>
<feature type="domain" description="Disease resistance R13L4/SHOC-2-like LRR" evidence="5">
    <location>
        <begin position="273"/>
        <end position="381"/>
    </location>
</feature>
<dbReference type="Pfam" id="PF23598">
    <property type="entry name" value="LRR_14"/>
    <property type="match status" value="1"/>
</dbReference>
<dbReference type="EMBL" id="CH991555">
    <property type="protein sequence ID" value="EDQ88227.1"/>
    <property type="molecule type" value="Genomic_DNA"/>
</dbReference>
<dbReference type="InterPro" id="IPR007122">
    <property type="entry name" value="Villin/Gelsolin"/>
</dbReference>
<dbReference type="SMART" id="SM00364">
    <property type="entry name" value="LRR_BAC"/>
    <property type="match status" value="7"/>
</dbReference>
<dbReference type="InterPro" id="IPR003591">
    <property type="entry name" value="Leu-rich_rpt_typical-subtyp"/>
</dbReference>
<dbReference type="PRINTS" id="PR00597">
    <property type="entry name" value="GELSOLIN"/>
</dbReference>
<evidence type="ECO:0008006" key="8">
    <source>
        <dbReference type="Google" id="ProtNLM"/>
    </source>
</evidence>
<dbReference type="InterPro" id="IPR055414">
    <property type="entry name" value="LRR_R13L4/SHOC2-like"/>
</dbReference>
<evidence type="ECO:0000256" key="3">
    <source>
        <dbReference type="SAM" id="MobiDB-lite"/>
    </source>
</evidence>
<protein>
    <recommendedName>
        <fullName evidence="8">Gelsolin-like domain-containing protein</fullName>
    </recommendedName>
</protein>
<keyword evidence="7" id="KW-1185">Reference proteome</keyword>